<proteinExistence type="predicted"/>
<reference evidence="5 6" key="1">
    <citation type="submission" date="2020-06" db="EMBL/GenBank/DDBJ databases">
        <title>Anaerococcus sp. nov., isolated form swine feces.</title>
        <authorList>
            <person name="Yu S."/>
        </authorList>
    </citation>
    <scope>NUCLEOTIDE SEQUENCE [LARGE SCALE GENOMIC DNA]</scope>
    <source>
        <strain evidence="5 6">AGMB00486</strain>
    </source>
</reference>
<protein>
    <submittedName>
        <fullName evidence="5">Pyruvate, phosphate dikinase/phosphoenolpyruvate synthase regulator</fullName>
    </submittedName>
</protein>
<dbReference type="PANTHER" id="PTHR31756">
    <property type="entry name" value="PYRUVATE, PHOSPHATE DIKINASE REGULATORY PROTEIN 1, CHLOROPLASTIC"/>
    <property type="match status" value="1"/>
</dbReference>
<evidence type="ECO:0000256" key="1">
    <source>
        <dbReference type="ARBA" id="ARBA00022527"/>
    </source>
</evidence>
<keyword evidence="3" id="KW-0547">Nucleotide-binding</keyword>
<organism evidence="5 6">
    <name type="scientific">Anaerococcus faecalis</name>
    <dbReference type="NCBI Taxonomy" id="2742993"/>
    <lineage>
        <taxon>Bacteria</taxon>
        <taxon>Bacillati</taxon>
        <taxon>Bacillota</taxon>
        <taxon>Tissierellia</taxon>
        <taxon>Tissierellales</taxon>
        <taxon>Peptoniphilaceae</taxon>
        <taxon>Anaerococcus</taxon>
    </lineage>
</organism>
<name>A0ABX2NBB0_9FIRM</name>
<keyword evidence="6" id="KW-1185">Reference proteome</keyword>
<keyword evidence="4" id="KW-0418">Kinase</keyword>
<dbReference type="Proteomes" id="UP000540919">
    <property type="component" value="Unassembled WGS sequence"/>
</dbReference>
<gene>
    <name evidence="5" type="primary">ppsR</name>
    <name evidence="5" type="ORF">HV819_08465</name>
</gene>
<dbReference type="NCBIfam" id="NF003742">
    <property type="entry name" value="PRK05339.1"/>
    <property type="match status" value="1"/>
</dbReference>
<evidence type="ECO:0000256" key="2">
    <source>
        <dbReference type="ARBA" id="ARBA00022679"/>
    </source>
</evidence>
<evidence type="ECO:0000256" key="3">
    <source>
        <dbReference type="ARBA" id="ARBA00022741"/>
    </source>
</evidence>
<evidence type="ECO:0000313" key="6">
    <source>
        <dbReference type="Proteomes" id="UP000540919"/>
    </source>
</evidence>
<dbReference type="Pfam" id="PF03618">
    <property type="entry name" value="Kinase-PPPase"/>
    <property type="match status" value="1"/>
</dbReference>
<keyword evidence="5" id="KW-0670">Pyruvate</keyword>
<comment type="caution">
    <text evidence="5">The sequence shown here is derived from an EMBL/GenBank/DDBJ whole genome shotgun (WGS) entry which is preliminary data.</text>
</comment>
<accession>A0ABX2NBB0</accession>
<keyword evidence="2" id="KW-0808">Transferase</keyword>
<sequence length="272" mass="31437">MKLSINILSDTSGYATEQIVKVSLSQFDVDTIINIYPDIRDIDSLKNNLEFIRKTNENFFIYHSFQDSQMNVYINNFCELNNISYVDITGYSIRNLSKKLKLKPKNRYSSQSLYESIHFKTMNAFDFAIKYDDGKDFRSLKACDIAIIGVSRSSKTPLSIYLASKGLKVCNIPILLKASLPRELFEIDSNKIFGLTIDENRLKSLREERLKSLNIFSESKYSDINEIRKELKYAKDIMDDLSCKIIDVTNKSIEETSDIIVNTLNEYERGKK</sequence>
<keyword evidence="1" id="KW-0723">Serine/threonine-protein kinase</keyword>
<dbReference type="InterPro" id="IPR005177">
    <property type="entry name" value="Kinase-pyrophosphorylase"/>
</dbReference>
<dbReference type="EMBL" id="JABVBA010000008">
    <property type="protein sequence ID" value="NVF12011.1"/>
    <property type="molecule type" value="Genomic_DNA"/>
</dbReference>
<evidence type="ECO:0000256" key="4">
    <source>
        <dbReference type="ARBA" id="ARBA00022777"/>
    </source>
</evidence>
<dbReference type="RefSeq" id="WP_176269998.1">
    <property type="nucleotide sequence ID" value="NZ_JABVBA010000008.1"/>
</dbReference>
<dbReference type="PANTHER" id="PTHR31756:SF3">
    <property type="entry name" value="PYRUVATE, PHOSPHATE DIKINASE REGULATORY PROTEIN 1, CHLOROPLASTIC"/>
    <property type="match status" value="1"/>
</dbReference>
<evidence type="ECO:0000313" key="5">
    <source>
        <dbReference type="EMBL" id="NVF12011.1"/>
    </source>
</evidence>